<dbReference type="InterPro" id="IPR036880">
    <property type="entry name" value="Kunitz_BPTI_sf"/>
</dbReference>
<evidence type="ECO:0000313" key="5">
    <source>
        <dbReference type="Proteomes" id="UP000232638"/>
    </source>
</evidence>
<gene>
    <name evidence="4" type="ORF">THSYN_09470</name>
</gene>
<dbReference type="SMART" id="SM00131">
    <property type="entry name" value="KU"/>
    <property type="match status" value="1"/>
</dbReference>
<keyword evidence="1" id="KW-1015">Disulfide bond</keyword>
<organism evidence="4 5">
    <name type="scientific">Candidatus Thiodictyon syntrophicum</name>
    <dbReference type="NCBI Taxonomy" id="1166950"/>
    <lineage>
        <taxon>Bacteria</taxon>
        <taxon>Pseudomonadati</taxon>
        <taxon>Pseudomonadota</taxon>
        <taxon>Gammaproteobacteria</taxon>
        <taxon>Chromatiales</taxon>
        <taxon>Chromatiaceae</taxon>
        <taxon>Thiodictyon</taxon>
    </lineage>
</organism>
<dbReference type="PANTHER" id="PTHR10083">
    <property type="entry name" value="KUNITZ-TYPE PROTEASE INHIBITOR-RELATED"/>
    <property type="match status" value="1"/>
</dbReference>
<feature type="domain" description="BPTI/Kunitz inhibitor" evidence="3">
    <location>
        <begin position="36"/>
        <end position="85"/>
    </location>
</feature>
<sequence length="89" mass="9662">MRFVWCCGGLAAVLLLGSCGGGRFATSDPEDLPVSCVAKPARGNCAGRRVKYYYDYRDNRCKSFNYSGCGGRVPFETLEDCVNYCGAVP</sequence>
<evidence type="ECO:0000313" key="4">
    <source>
        <dbReference type="EMBL" id="AUB81158.1"/>
    </source>
</evidence>
<dbReference type="InterPro" id="IPR050098">
    <property type="entry name" value="TFPI/VKTCI-like"/>
</dbReference>
<dbReference type="PANTHER" id="PTHR10083:SF374">
    <property type="entry name" value="BPTI_KUNITZ INHIBITOR DOMAIN-CONTAINING PROTEIN"/>
    <property type="match status" value="1"/>
</dbReference>
<proteinExistence type="predicted"/>
<dbReference type="OrthoDB" id="459223at2"/>
<dbReference type="CDD" id="cd00109">
    <property type="entry name" value="Kunitz-type"/>
    <property type="match status" value="1"/>
</dbReference>
<evidence type="ECO:0000259" key="3">
    <source>
        <dbReference type="PROSITE" id="PS50279"/>
    </source>
</evidence>
<feature type="chain" id="PRO_5014745999" evidence="2">
    <location>
        <begin position="26"/>
        <end position="89"/>
    </location>
</feature>
<dbReference type="PROSITE" id="PS51257">
    <property type="entry name" value="PROKAR_LIPOPROTEIN"/>
    <property type="match status" value="1"/>
</dbReference>
<feature type="signal peptide" evidence="2">
    <location>
        <begin position="1"/>
        <end position="25"/>
    </location>
</feature>
<dbReference type="RefSeq" id="WP_100918935.1">
    <property type="nucleotide sequence ID" value="NZ_CP020370.1"/>
</dbReference>
<dbReference type="Pfam" id="PF00014">
    <property type="entry name" value="Kunitz_BPTI"/>
    <property type="match status" value="1"/>
</dbReference>
<dbReference type="KEGG" id="tsy:THSYN_09470"/>
<dbReference type="AlphaFoldDB" id="A0A2K8U6D5"/>
<keyword evidence="2" id="KW-0732">Signal</keyword>
<dbReference type="Gene3D" id="4.10.410.10">
    <property type="entry name" value="Pancreatic trypsin inhibitor Kunitz domain"/>
    <property type="match status" value="1"/>
</dbReference>
<evidence type="ECO:0000256" key="2">
    <source>
        <dbReference type="SAM" id="SignalP"/>
    </source>
</evidence>
<name>A0A2K8U6D5_9GAMM</name>
<dbReference type="InterPro" id="IPR002223">
    <property type="entry name" value="Kunitz_BPTI"/>
</dbReference>
<reference evidence="4 5" key="1">
    <citation type="submission" date="2017-03" db="EMBL/GenBank/DDBJ databases">
        <title>Complete genome sequence of Candidatus 'Thiodictyon syntrophicum' sp. nov. strain Cad16T, a photolithoautotroph purple sulfur bacterium isolated from an alpine meromictic lake.</title>
        <authorList>
            <person name="Luedin S.M."/>
            <person name="Pothier J.F."/>
            <person name="Danza F."/>
            <person name="Storelli N."/>
            <person name="Wittwer M."/>
            <person name="Tonolla M."/>
        </authorList>
    </citation>
    <scope>NUCLEOTIDE SEQUENCE [LARGE SCALE GENOMIC DNA]</scope>
    <source>
        <strain evidence="4 5">Cad16T</strain>
    </source>
</reference>
<dbReference type="SUPFAM" id="SSF57362">
    <property type="entry name" value="BPTI-like"/>
    <property type="match status" value="1"/>
</dbReference>
<evidence type="ECO:0000256" key="1">
    <source>
        <dbReference type="ARBA" id="ARBA00023157"/>
    </source>
</evidence>
<dbReference type="Proteomes" id="UP000232638">
    <property type="component" value="Chromosome"/>
</dbReference>
<accession>A0A2K8U6D5</accession>
<dbReference type="EMBL" id="CP020370">
    <property type="protein sequence ID" value="AUB81158.1"/>
    <property type="molecule type" value="Genomic_DNA"/>
</dbReference>
<dbReference type="GO" id="GO:0005615">
    <property type="term" value="C:extracellular space"/>
    <property type="evidence" value="ECO:0007669"/>
    <property type="project" value="TreeGrafter"/>
</dbReference>
<protein>
    <submittedName>
        <fullName evidence="4">Alpha-1-antitrypsin</fullName>
    </submittedName>
</protein>
<dbReference type="PROSITE" id="PS50279">
    <property type="entry name" value="BPTI_KUNITZ_2"/>
    <property type="match status" value="1"/>
</dbReference>
<dbReference type="GO" id="GO:0004867">
    <property type="term" value="F:serine-type endopeptidase inhibitor activity"/>
    <property type="evidence" value="ECO:0007669"/>
    <property type="project" value="InterPro"/>
</dbReference>
<keyword evidence="5" id="KW-1185">Reference proteome</keyword>